<feature type="compositionally biased region" description="Basic and acidic residues" evidence="1">
    <location>
        <begin position="130"/>
        <end position="144"/>
    </location>
</feature>
<feature type="region of interest" description="Disordered" evidence="1">
    <location>
        <begin position="61"/>
        <end position="165"/>
    </location>
</feature>
<proteinExistence type="predicted"/>
<sequence length="165" mass="17600">MSYLHSPTLPPWAWLADAYCGERDAAILALVGEQKQDRGNQPQVTESDDLTKTITTWLQEAPSCLNHPSERSNTVRGGVDGLETNEATERSSGSGGRAFCDSAGAGRKGQRPGNTAPSLQGEGWEGDSAPGRERQDEGERERESVSSFEGARPGFYRSSDGVGAA</sequence>
<accession>A0A1D2J7M9</accession>
<protein>
    <submittedName>
        <fullName evidence="2">Uncharacterized protein</fullName>
    </submittedName>
</protein>
<dbReference type="AlphaFoldDB" id="A0A1D2J7M9"/>
<evidence type="ECO:0000313" key="2">
    <source>
        <dbReference type="EMBL" id="ODH16250.1"/>
    </source>
</evidence>
<organism evidence="2 3">
    <name type="scientific">Paracoccidioides brasiliensis</name>
    <dbReference type="NCBI Taxonomy" id="121759"/>
    <lineage>
        <taxon>Eukaryota</taxon>
        <taxon>Fungi</taxon>
        <taxon>Dikarya</taxon>
        <taxon>Ascomycota</taxon>
        <taxon>Pezizomycotina</taxon>
        <taxon>Eurotiomycetes</taxon>
        <taxon>Eurotiomycetidae</taxon>
        <taxon>Onygenales</taxon>
        <taxon>Ajellomycetaceae</taxon>
        <taxon>Paracoccidioides</taxon>
    </lineage>
</organism>
<dbReference type="VEuPathDB" id="FungiDB:PADG_04256"/>
<name>A0A1D2J7M9_PARBR</name>
<evidence type="ECO:0000313" key="3">
    <source>
        <dbReference type="Proteomes" id="UP000242814"/>
    </source>
</evidence>
<comment type="caution">
    <text evidence="2">The sequence shown here is derived from an EMBL/GenBank/DDBJ whole genome shotgun (WGS) entry which is preliminary data.</text>
</comment>
<gene>
    <name evidence="2" type="ORF">ACO22_06378</name>
</gene>
<evidence type="ECO:0000256" key="1">
    <source>
        <dbReference type="SAM" id="MobiDB-lite"/>
    </source>
</evidence>
<dbReference type="EMBL" id="LZYO01000340">
    <property type="protein sequence ID" value="ODH16250.1"/>
    <property type="molecule type" value="Genomic_DNA"/>
</dbReference>
<dbReference type="Proteomes" id="UP000242814">
    <property type="component" value="Unassembled WGS sequence"/>
</dbReference>
<reference evidence="2 3" key="1">
    <citation type="submission" date="2016-06" db="EMBL/GenBank/DDBJ databases">
        <authorList>
            <person name="Kjaerup R.B."/>
            <person name="Dalgaard T.S."/>
            <person name="Juul-Madsen H.R."/>
        </authorList>
    </citation>
    <scope>NUCLEOTIDE SEQUENCE [LARGE SCALE GENOMIC DNA]</scope>
    <source>
        <strain evidence="2 3">Pb300</strain>
    </source>
</reference>